<dbReference type="SUPFAM" id="SSF46785">
    <property type="entry name" value="Winged helix' DNA-binding domain"/>
    <property type="match status" value="1"/>
</dbReference>
<dbReference type="Gene3D" id="3.30.1490.190">
    <property type="match status" value="1"/>
</dbReference>
<dbReference type="GO" id="GO:1900376">
    <property type="term" value="P:regulation of secondary metabolite biosynthetic process"/>
    <property type="evidence" value="ECO:0007669"/>
    <property type="project" value="TreeGrafter"/>
</dbReference>
<evidence type="ECO:0000256" key="4">
    <source>
        <dbReference type="ARBA" id="ARBA00023015"/>
    </source>
</evidence>
<evidence type="ECO:0000256" key="2">
    <source>
        <dbReference type="ARBA" id="ARBA00022491"/>
    </source>
</evidence>
<keyword evidence="3" id="KW-0862">Zinc</keyword>
<dbReference type="GO" id="GO:0000976">
    <property type="term" value="F:transcription cis-regulatory region binding"/>
    <property type="evidence" value="ECO:0007669"/>
    <property type="project" value="TreeGrafter"/>
</dbReference>
<dbReference type="GO" id="GO:0008270">
    <property type="term" value="F:zinc ion binding"/>
    <property type="evidence" value="ECO:0007669"/>
    <property type="project" value="TreeGrafter"/>
</dbReference>
<protein>
    <recommendedName>
        <fullName evidence="8">Ferric uptake regulation protein</fullName>
    </recommendedName>
</protein>
<dbReference type="CDD" id="cd07153">
    <property type="entry name" value="Fur_like"/>
    <property type="match status" value="1"/>
</dbReference>
<dbReference type="EMBL" id="UINC01195980">
    <property type="protein sequence ID" value="SVE12793.1"/>
    <property type="molecule type" value="Genomic_DNA"/>
</dbReference>
<sequence>MAKNLEILETVRNKGYRLTPQRTLILSIIAGSRGHMGVDYIFRQARRSYPYLDLATVYRTVRLFKTLGIITELSIGDKQHYELADPTGVHHHMVCRVCGSASDLSPIYLDVFRASLIDKFGFQPDLEHFTIGGVCEACHSPDHTRNVATERGT</sequence>
<comment type="similarity">
    <text evidence="1">Belongs to the Fur family.</text>
</comment>
<dbReference type="Gene3D" id="1.10.10.10">
    <property type="entry name" value="Winged helix-like DNA-binding domain superfamily/Winged helix DNA-binding domain"/>
    <property type="match status" value="1"/>
</dbReference>
<evidence type="ECO:0000256" key="5">
    <source>
        <dbReference type="ARBA" id="ARBA00023125"/>
    </source>
</evidence>
<dbReference type="PANTHER" id="PTHR33202:SF7">
    <property type="entry name" value="FERRIC UPTAKE REGULATION PROTEIN"/>
    <property type="match status" value="1"/>
</dbReference>
<dbReference type="GO" id="GO:0003700">
    <property type="term" value="F:DNA-binding transcription factor activity"/>
    <property type="evidence" value="ECO:0007669"/>
    <property type="project" value="InterPro"/>
</dbReference>
<dbReference type="InterPro" id="IPR036390">
    <property type="entry name" value="WH_DNA-bd_sf"/>
</dbReference>
<keyword evidence="5" id="KW-0238">DNA-binding</keyword>
<dbReference type="InterPro" id="IPR043135">
    <property type="entry name" value="Fur_C"/>
</dbReference>
<evidence type="ECO:0000256" key="3">
    <source>
        <dbReference type="ARBA" id="ARBA00022833"/>
    </source>
</evidence>
<reference evidence="7" key="1">
    <citation type="submission" date="2018-05" db="EMBL/GenBank/DDBJ databases">
        <authorList>
            <person name="Lanie J.A."/>
            <person name="Ng W.-L."/>
            <person name="Kazmierczak K.M."/>
            <person name="Andrzejewski T.M."/>
            <person name="Davidsen T.M."/>
            <person name="Wayne K.J."/>
            <person name="Tettelin H."/>
            <person name="Glass J.I."/>
            <person name="Rusch D."/>
            <person name="Podicherti R."/>
            <person name="Tsui H.-C.T."/>
            <person name="Winkler M.E."/>
        </authorList>
    </citation>
    <scope>NUCLEOTIDE SEQUENCE</scope>
</reference>
<name>A0A383AYY0_9ZZZZ</name>
<keyword evidence="4" id="KW-0805">Transcription regulation</keyword>
<dbReference type="InterPro" id="IPR002481">
    <property type="entry name" value="FUR"/>
</dbReference>
<dbReference type="AlphaFoldDB" id="A0A383AYY0"/>
<evidence type="ECO:0000256" key="1">
    <source>
        <dbReference type="ARBA" id="ARBA00007957"/>
    </source>
</evidence>
<evidence type="ECO:0000256" key="6">
    <source>
        <dbReference type="ARBA" id="ARBA00023163"/>
    </source>
</evidence>
<dbReference type="Pfam" id="PF01475">
    <property type="entry name" value="FUR"/>
    <property type="match status" value="1"/>
</dbReference>
<keyword evidence="6" id="KW-0804">Transcription</keyword>
<proteinExistence type="inferred from homology"/>
<dbReference type="PANTHER" id="PTHR33202">
    <property type="entry name" value="ZINC UPTAKE REGULATION PROTEIN"/>
    <property type="match status" value="1"/>
</dbReference>
<accession>A0A383AYY0</accession>
<dbReference type="InterPro" id="IPR036388">
    <property type="entry name" value="WH-like_DNA-bd_sf"/>
</dbReference>
<keyword evidence="2" id="KW-0678">Repressor</keyword>
<dbReference type="GO" id="GO:0045892">
    <property type="term" value="P:negative regulation of DNA-templated transcription"/>
    <property type="evidence" value="ECO:0007669"/>
    <property type="project" value="TreeGrafter"/>
</dbReference>
<evidence type="ECO:0000313" key="7">
    <source>
        <dbReference type="EMBL" id="SVE12793.1"/>
    </source>
</evidence>
<gene>
    <name evidence="7" type="ORF">METZ01_LOCUS465647</name>
</gene>
<evidence type="ECO:0008006" key="8">
    <source>
        <dbReference type="Google" id="ProtNLM"/>
    </source>
</evidence>
<organism evidence="7">
    <name type="scientific">marine metagenome</name>
    <dbReference type="NCBI Taxonomy" id="408172"/>
    <lineage>
        <taxon>unclassified sequences</taxon>
        <taxon>metagenomes</taxon>
        <taxon>ecological metagenomes</taxon>
    </lineage>
</organism>